<dbReference type="InterPro" id="IPR004087">
    <property type="entry name" value="KH_dom"/>
</dbReference>
<dbReference type="Gene3D" id="3.30.1370.10">
    <property type="entry name" value="K Homology domain, type 1"/>
    <property type="match status" value="2"/>
</dbReference>
<evidence type="ECO:0000313" key="4">
    <source>
        <dbReference type="Proteomes" id="UP000008143"/>
    </source>
</evidence>
<dbReference type="GO" id="GO:0045182">
    <property type="term" value="F:translation regulator activity"/>
    <property type="evidence" value="ECO:0000318"/>
    <property type="project" value="GO_Central"/>
</dbReference>
<dbReference type="InterPro" id="IPR004088">
    <property type="entry name" value="KH_dom_type_1"/>
</dbReference>
<evidence type="ECO:0000256" key="1">
    <source>
        <dbReference type="PROSITE-ProRule" id="PRU00117"/>
    </source>
</evidence>
<organism evidence="3">
    <name type="scientific">Xenopus tropicalis</name>
    <name type="common">Western clawed frog</name>
    <name type="synonym">Silurana tropicalis</name>
    <dbReference type="NCBI Taxonomy" id="8364"/>
    <lineage>
        <taxon>Eukaryota</taxon>
        <taxon>Metazoa</taxon>
        <taxon>Chordata</taxon>
        <taxon>Craniata</taxon>
        <taxon>Vertebrata</taxon>
        <taxon>Euteleostomi</taxon>
        <taxon>Amphibia</taxon>
        <taxon>Batrachia</taxon>
        <taxon>Anura</taxon>
        <taxon>Pipoidea</taxon>
        <taxon>Pipidae</taxon>
        <taxon>Xenopodinae</taxon>
        <taxon>Xenopus</taxon>
        <taxon>Silurana</taxon>
    </lineage>
</organism>
<dbReference type="GO" id="GO:0010494">
    <property type="term" value="C:cytoplasmic stress granule"/>
    <property type="evidence" value="ECO:0000318"/>
    <property type="project" value="GO_Central"/>
</dbReference>
<dbReference type="GO" id="GO:0003730">
    <property type="term" value="F:mRNA 3'-UTR binding"/>
    <property type="evidence" value="ECO:0000318"/>
    <property type="project" value="GO_Central"/>
</dbReference>
<dbReference type="GO" id="GO:0043005">
    <property type="term" value="C:neuron projection"/>
    <property type="evidence" value="ECO:0000318"/>
    <property type="project" value="GO_Central"/>
</dbReference>
<dbReference type="GO" id="GO:0048513">
    <property type="term" value="P:animal organ development"/>
    <property type="evidence" value="ECO:0000318"/>
    <property type="project" value="GO_Central"/>
</dbReference>
<dbReference type="SMART" id="SM00322">
    <property type="entry name" value="KH"/>
    <property type="match status" value="1"/>
</dbReference>
<dbReference type="DNASU" id="100124775"/>
<dbReference type="Gene3D" id="2.30.30.140">
    <property type="match status" value="2"/>
</dbReference>
<dbReference type="Pfam" id="PF05641">
    <property type="entry name" value="Agenet"/>
    <property type="match status" value="1"/>
</dbReference>
<dbReference type="GO" id="GO:0005634">
    <property type="term" value="C:nucleus"/>
    <property type="evidence" value="ECO:0000318"/>
    <property type="project" value="GO_Central"/>
</dbReference>
<dbReference type="AlphaFoldDB" id="Q0V9Q1"/>
<dbReference type="OMA" id="CIANARM"/>
<dbReference type="InterPro" id="IPR036612">
    <property type="entry name" value="KH_dom_type_1_sf"/>
</dbReference>
<dbReference type="GO" id="GO:0098793">
    <property type="term" value="C:presynapse"/>
    <property type="evidence" value="ECO:0007669"/>
    <property type="project" value="GOC"/>
</dbReference>
<reference evidence="5" key="3">
    <citation type="submission" date="2025-04" db="UniProtKB">
        <authorList>
            <consortium name="RefSeq"/>
        </authorList>
    </citation>
    <scope>IDENTIFICATION</scope>
</reference>
<keyword evidence="4" id="KW-1185">Reference proteome</keyword>
<dbReference type="AGR" id="Xenbase:XB-GENE-29077419"/>
<evidence type="ECO:0000313" key="5">
    <source>
        <dbReference type="RefSeq" id="NP_001096224.1"/>
    </source>
</evidence>
<dbReference type="GO" id="GO:0043488">
    <property type="term" value="P:regulation of mRNA stability"/>
    <property type="evidence" value="ECO:0000318"/>
    <property type="project" value="GO_Central"/>
</dbReference>
<dbReference type="Xenbase" id="XB-GENE-29077419">
    <property type="gene designation" value="frx1l"/>
</dbReference>
<dbReference type="PROSITE" id="PS50084">
    <property type="entry name" value="KH_TYPE_1"/>
    <property type="match status" value="1"/>
</dbReference>
<dbReference type="KEGG" id="xtr:100124775"/>
<sequence length="437" mass="49883">MLSTLGKAMARGDLPFILPMTKAKPQSNTDELEVEVRGTNGAFYQGFVRDIHKDAITVAVGNTWQAEKRIPFQDVRFPPPPSYNRNISVGNEVEVYTRVNEKEPRCWWLAKVLKRMKENIVVAFTAYGNRYTKNVTIKQLRLVNPNKPLGKNDFCKVTLDVPTDLQHVFAEEFLLEDFKKAIGAFSVRYDWVSSQIIILSSNEFTGKWVNMLKDNLFHSLKLKQFLKVGKKKAREKLEKFLAKYHDQVMVKQRLIGLAIGKKGSNIQKAKKIPGIIAIDFDQENRTFHIYGNSRESVSKAKAYMEFKEKELQVSQILVGKAFSKNRNFIRQIAKKSGVVYIRTEDEEYLSTEGHLVNFIIVGRRDNVVAAYVLLECHLNNISLLKPLRVGSLQIDQPLQQNSVCPTHVANHPDTESGELLSDHEAELLDWSAAPFEE</sequence>
<gene>
    <name evidence="6" type="primary">frx1l</name>
    <name evidence="3 5" type="synonym">LOC100124775</name>
</gene>
<proteinExistence type="evidence at transcript level"/>
<evidence type="ECO:0000259" key="2">
    <source>
        <dbReference type="PROSITE" id="PS51641"/>
    </source>
</evidence>
<dbReference type="CDD" id="cd22426">
    <property type="entry name" value="KH_I_FMR1_FXR_rpt2"/>
    <property type="match status" value="1"/>
</dbReference>
<dbReference type="OrthoDB" id="6252957at2759"/>
<accession>Q0V9Q1</accession>
<dbReference type="CTD" id="100124775"/>
<dbReference type="PANTHER" id="PTHR10603:SF8">
    <property type="entry name" value="LOC100124775 PROTEIN"/>
    <property type="match status" value="1"/>
</dbReference>
<dbReference type="GO" id="GO:0048170">
    <property type="term" value="P:positive regulation of long-term neuronal synaptic plasticity"/>
    <property type="evidence" value="ECO:0000318"/>
    <property type="project" value="GO_Central"/>
</dbReference>
<dbReference type="InterPro" id="IPR041560">
    <property type="entry name" value="Tudor_FRM1"/>
</dbReference>
<reference evidence="3" key="2">
    <citation type="submission" date="2006-08" db="EMBL/GenBank/DDBJ databases">
        <authorList>
            <consortium name="NIH - Xenopus Gene Collection (XGC) project"/>
        </authorList>
    </citation>
    <scope>NUCLEOTIDE SEQUENCE [LARGE SCALE MRNA]</scope>
    <source>
        <tissue evidence="3">Testes</tissue>
    </source>
</reference>
<protein>
    <submittedName>
        <fullName evidence="3">LOC100124775 protein</fullName>
    </submittedName>
    <submittedName>
        <fullName evidence="5">Uncharacterized protein LOC100124775</fullName>
    </submittedName>
</protein>
<dbReference type="CDD" id="cd22427">
    <property type="entry name" value="KH_I_FMR1_FXR_rpt3"/>
    <property type="match status" value="1"/>
</dbReference>
<reference evidence="5" key="1">
    <citation type="journal article" date="2002" name="Dev. Dyn.">
        <title>Genetic and genomic tools for Xenopus research: The NIH Xenopus initiative.</title>
        <authorList>
            <person name="Klein S.L."/>
            <person name="Strausberg R.L."/>
            <person name="Wagner L."/>
            <person name="Pontius J."/>
            <person name="Clifton S.W."/>
            <person name="Richardson P."/>
        </authorList>
    </citation>
    <scope>NUCLEOTIDE SEQUENCE</scope>
</reference>
<name>Q0V9Q1_XENTR</name>
<evidence type="ECO:0000313" key="6">
    <source>
        <dbReference type="Xenbase" id="XB-GENE-29077419"/>
    </source>
</evidence>
<dbReference type="EMBL" id="BC121440">
    <property type="protein sequence ID" value="AAI21441.1"/>
    <property type="molecule type" value="mRNA"/>
</dbReference>
<dbReference type="InterPro" id="IPR040472">
    <property type="entry name" value="FMRP_KH0"/>
</dbReference>
<dbReference type="FunFam" id="2.30.30.140:FF:000002">
    <property type="entry name" value="Fragile X mental retardation 1, isoform CRA_e"/>
    <property type="match status" value="1"/>
</dbReference>
<dbReference type="PROSITE" id="PS51641">
    <property type="entry name" value="AGENET_LIKE"/>
    <property type="match status" value="2"/>
</dbReference>
<dbReference type="Pfam" id="PF00013">
    <property type="entry name" value="KH_1"/>
    <property type="match status" value="1"/>
</dbReference>
<keyword evidence="1" id="KW-0694">RNA-binding</keyword>
<dbReference type="GO" id="GO:0051028">
    <property type="term" value="P:mRNA transport"/>
    <property type="evidence" value="ECO:0000318"/>
    <property type="project" value="GO_Central"/>
</dbReference>
<dbReference type="Proteomes" id="UP000008143">
    <property type="component" value="Chromosome 7"/>
</dbReference>
<dbReference type="GeneID" id="100124775"/>
<dbReference type="GO" id="GO:0099577">
    <property type="term" value="P:regulation of translation at presynapse, modulating synaptic transmission"/>
    <property type="evidence" value="ECO:0000318"/>
    <property type="project" value="GO_Central"/>
</dbReference>
<dbReference type="InterPro" id="IPR008395">
    <property type="entry name" value="Agenet-like_dom"/>
</dbReference>
<feature type="domain" description="Agenet-like" evidence="2">
    <location>
        <begin position="30"/>
        <end position="78"/>
    </location>
</feature>
<evidence type="ECO:0000313" key="3">
    <source>
        <dbReference type="EMBL" id="AAI21441.1"/>
    </source>
</evidence>
<dbReference type="RefSeq" id="NP_001096224.1">
    <property type="nucleotide sequence ID" value="NM_001102754.1"/>
</dbReference>
<dbReference type="PANTHER" id="PTHR10603">
    <property type="entry name" value="FRAGILE X MENTAL RETARDATION SYNDROME-RELATED PROTEIN"/>
    <property type="match status" value="1"/>
</dbReference>
<feature type="domain" description="Agenet-like" evidence="2">
    <location>
        <begin position="91"/>
        <end position="143"/>
    </location>
</feature>
<dbReference type="SUPFAM" id="SSF54791">
    <property type="entry name" value="Eukaryotic type KH-domain (KH-domain type I)"/>
    <property type="match status" value="1"/>
</dbReference>
<dbReference type="GO" id="GO:0045727">
    <property type="term" value="P:positive regulation of translation"/>
    <property type="evidence" value="ECO:0000318"/>
    <property type="project" value="GO_Central"/>
</dbReference>
<dbReference type="Pfam" id="PF17904">
    <property type="entry name" value="KH_9"/>
    <property type="match status" value="1"/>
</dbReference>
<dbReference type="Pfam" id="PF18336">
    <property type="entry name" value="Tudor_FRX1"/>
    <property type="match status" value="1"/>
</dbReference>
<dbReference type="InterPro" id="IPR040148">
    <property type="entry name" value="FMR1"/>
</dbReference>